<evidence type="ECO:0000313" key="2">
    <source>
        <dbReference type="Proteomes" id="UP000196878"/>
    </source>
</evidence>
<reference evidence="1 2" key="1">
    <citation type="submission" date="2016-12" db="EMBL/GenBank/DDBJ databases">
        <title>Comparison of Traditional DNA-DNA Hybridization with In Silico Genomic Analysis.</title>
        <authorList>
            <person name="Nicholson A.C."/>
            <person name="Humrighouse B.W."/>
            <person name="Graziano J."/>
            <person name="Lasker B."/>
            <person name="Whitney A.M."/>
            <person name="Mcquiston J.R."/>
        </authorList>
    </citation>
    <scope>NUCLEOTIDE SEQUENCE [LARGE SCALE GENOMIC DNA]</scope>
    <source>
        <strain evidence="1 2">H2240</strain>
    </source>
</reference>
<name>A0A212A8B6_9RHOB</name>
<dbReference type="AlphaFoldDB" id="A0A212A8B6"/>
<sequence length="206" mass="22026">MKSFLIAAILVALGVLTWRHFATDVRGPVGGLAREAPSPPPVFRFPVEEDDEESFVNRAARTAREAATDAQSAAEQAGRALRSMTSANLREAVTLAAGEVERAVDAAMSGVQDALRDPSESTRSAAEGALAAADHATDLVTEGTEALGEKAQRWWAERAGAYRANISAADLAPELKDRLLHVWDKAKDAPEAIQSVLQELRLQLAE</sequence>
<organism evidence="1 2">
    <name type="scientific">Haematobacter genomosp. 1</name>
    <dbReference type="NCBI Taxonomy" id="366618"/>
    <lineage>
        <taxon>Bacteria</taxon>
        <taxon>Pseudomonadati</taxon>
        <taxon>Pseudomonadota</taxon>
        <taxon>Alphaproteobacteria</taxon>
        <taxon>Rhodobacterales</taxon>
        <taxon>Paracoccaceae</taxon>
        <taxon>Haematobacter</taxon>
    </lineage>
</organism>
<proteinExistence type="predicted"/>
<dbReference type="EMBL" id="NIPW01000033">
    <property type="protein sequence ID" value="OWJ75931.1"/>
    <property type="molecule type" value="Genomic_DNA"/>
</dbReference>
<dbReference type="RefSeq" id="WP_088216422.1">
    <property type="nucleotide sequence ID" value="NZ_NIPW01000033.1"/>
</dbReference>
<accession>A0A212A8B6</accession>
<dbReference type="Proteomes" id="UP000196878">
    <property type="component" value="Unassembled WGS sequence"/>
</dbReference>
<gene>
    <name evidence="1" type="ORF">CDV49_16055</name>
</gene>
<protein>
    <submittedName>
        <fullName evidence="1">Uncharacterized protein</fullName>
    </submittedName>
</protein>
<dbReference type="OrthoDB" id="7875433at2"/>
<comment type="caution">
    <text evidence="1">The sequence shown here is derived from an EMBL/GenBank/DDBJ whole genome shotgun (WGS) entry which is preliminary data.</text>
</comment>
<keyword evidence="2" id="KW-1185">Reference proteome</keyword>
<evidence type="ECO:0000313" key="1">
    <source>
        <dbReference type="EMBL" id="OWJ75931.1"/>
    </source>
</evidence>